<dbReference type="Gene3D" id="3.30.460.40">
    <property type="match status" value="1"/>
</dbReference>
<name>A0A1F4U243_UNCW3</name>
<sequence length="147" mass="17140">MDIENLLRSFNDHKVKFVIIGAAAFPIYGYARTTLDIDIFIKPTRINAQNCLEALSKCGYDISDLTIEQLLSKKTLFRQYYLEIDIHPYVKGITFETIWKHRARKKLGKVLTNFASLDDLIKMKKAAGRFKDRQDLKVLLRLREKIC</sequence>
<evidence type="ECO:0000259" key="1">
    <source>
        <dbReference type="Pfam" id="PF19502"/>
    </source>
</evidence>
<evidence type="ECO:0000313" key="2">
    <source>
        <dbReference type="EMBL" id="OGC39045.1"/>
    </source>
</evidence>
<dbReference type="Proteomes" id="UP000177025">
    <property type="component" value="Unassembled WGS sequence"/>
</dbReference>
<proteinExistence type="predicted"/>
<organism evidence="2 3">
    <name type="scientific">candidate division WOR-3 bacterium RBG_13_43_14</name>
    <dbReference type="NCBI Taxonomy" id="1802590"/>
    <lineage>
        <taxon>Bacteria</taxon>
        <taxon>Bacteria division WOR-3</taxon>
    </lineage>
</organism>
<dbReference type="Pfam" id="PF19502">
    <property type="entry name" value="DUF6036"/>
    <property type="match status" value="1"/>
</dbReference>
<protein>
    <recommendedName>
        <fullName evidence="1">DUF6036 domain-containing protein</fullName>
    </recommendedName>
</protein>
<dbReference type="SUPFAM" id="SSF81301">
    <property type="entry name" value="Nucleotidyltransferase"/>
    <property type="match status" value="1"/>
</dbReference>
<dbReference type="InterPro" id="IPR043519">
    <property type="entry name" value="NT_sf"/>
</dbReference>
<comment type="caution">
    <text evidence="2">The sequence shown here is derived from an EMBL/GenBank/DDBJ whole genome shotgun (WGS) entry which is preliminary data.</text>
</comment>
<accession>A0A1F4U243</accession>
<dbReference type="EMBL" id="MEUM01000154">
    <property type="protein sequence ID" value="OGC39045.1"/>
    <property type="molecule type" value="Genomic_DNA"/>
</dbReference>
<gene>
    <name evidence="2" type="ORF">A2Y85_03845</name>
</gene>
<dbReference type="AlphaFoldDB" id="A0A1F4U243"/>
<evidence type="ECO:0000313" key="3">
    <source>
        <dbReference type="Proteomes" id="UP000177025"/>
    </source>
</evidence>
<reference evidence="2 3" key="1">
    <citation type="journal article" date="2016" name="Nat. Commun.">
        <title>Thousands of microbial genomes shed light on interconnected biogeochemical processes in an aquifer system.</title>
        <authorList>
            <person name="Anantharaman K."/>
            <person name="Brown C.T."/>
            <person name="Hug L.A."/>
            <person name="Sharon I."/>
            <person name="Castelle C.J."/>
            <person name="Probst A.J."/>
            <person name="Thomas B.C."/>
            <person name="Singh A."/>
            <person name="Wilkins M.J."/>
            <person name="Karaoz U."/>
            <person name="Brodie E.L."/>
            <person name="Williams K.H."/>
            <person name="Hubbard S.S."/>
            <person name="Banfield J.F."/>
        </authorList>
    </citation>
    <scope>NUCLEOTIDE SEQUENCE [LARGE SCALE GENOMIC DNA]</scope>
</reference>
<dbReference type="InterPro" id="IPR045792">
    <property type="entry name" value="DUF6036"/>
</dbReference>
<feature type="domain" description="DUF6036" evidence="1">
    <location>
        <begin position="11"/>
        <end position="137"/>
    </location>
</feature>